<dbReference type="RefSeq" id="WP_030532519.1">
    <property type="nucleotide sequence ID" value="NZ_JOIJ01000008.1"/>
</dbReference>
<dbReference type="Proteomes" id="UP000317303">
    <property type="component" value="Unassembled WGS sequence"/>
</dbReference>
<name>A0A660CC68_9PSEU</name>
<comment type="caution">
    <text evidence="1">The sequence shown here is derived from an EMBL/GenBank/DDBJ whole genome shotgun (WGS) entry which is preliminary data.</text>
</comment>
<accession>A0A660CC68</accession>
<evidence type="ECO:0000313" key="2">
    <source>
        <dbReference type="Proteomes" id="UP000317303"/>
    </source>
</evidence>
<dbReference type="EMBL" id="VLJV01000001">
    <property type="protein sequence ID" value="TWH18511.1"/>
    <property type="molecule type" value="Genomic_DNA"/>
</dbReference>
<proteinExistence type="predicted"/>
<dbReference type="OrthoDB" id="3698529at2"/>
<evidence type="ECO:0000313" key="1">
    <source>
        <dbReference type="EMBL" id="TWH18511.1"/>
    </source>
</evidence>
<gene>
    <name evidence="1" type="ORF">JD82_00329</name>
</gene>
<dbReference type="AlphaFoldDB" id="A0A660CC68"/>
<evidence type="ECO:0008006" key="3">
    <source>
        <dbReference type="Google" id="ProtNLM"/>
    </source>
</evidence>
<sequence>MTGFGSVPDELRATAGQIAETVEQVAGVMWRGPGGDYGHEGVAQAWGRFMEDVGAQLRGLQEKADEHGGGLIDAARRYLEQEQEGLDVFSGLQGVVEQGPAAPAAPSAPGAPFSGGGIGGGIASVLDGGAR</sequence>
<reference evidence="1 2" key="1">
    <citation type="submission" date="2019-07" db="EMBL/GenBank/DDBJ databases">
        <title>R&amp;d 2014.</title>
        <authorList>
            <person name="Klenk H.-P."/>
        </authorList>
    </citation>
    <scope>NUCLEOTIDE SEQUENCE [LARGE SCALE GENOMIC DNA]</scope>
    <source>
        <strain evidence="1 2">DSM 43194</strain>
    </source>
</reference>
<keyword evidence="2" id="KW-1185">Reference proteome</keyword>
<organism evidence="1 2">
    <name type="scientific">Prauserella rugosa</name>
    <dbReference type="NCBI Taxonomy" id="43354"/>
    <lineage>
        <taxon>Bacteria</taxon>
        <taxon>Bacillati</taxon>
        <taxon>Actinomycetota</taxon>
        <taxon>Actinomycetes</taxon>
        <taxon>Pseudonocardiales</taxon>
        <taxon>Pseudonocardiaceae</taxon>
        <taxon>Prauserella</taxon>
    </lineage>
</organism>
<protein>
    <recommendedName>
        <fullName evidence="3">Excreted virulence factor EspC (Type VII ESX diderm)</fullName>
    </recommendedName>
</protein>